<dbReference type="Proteomes" id="UP000541558">
    <property type="component" value="Unassembled WGS sequence"/>
</dbReference>
<comment type="caution">
    <text evidence="2">The sequence shown here is derived from an EMBL/GenBank/DDBJ whole genome shotgun (WGS) entry which is preliminary data.</text>
</comment>
<dbReference type="OrthoDB" id="2017974at2759"/>
<evidence type="ECO:0000313" key="3">
    <source>
        <dbReference type="Proteomes" id="UP000541558"/>
    </source>
</evidence>
<dbReference type="AlphaFoldDB" id="A0A8H5C3G9"/>
<proteinExistence type="predicted"/>
<dbReference type="InterPro" id="IPR002716">
    <property type="entry name" value="PIN_dom"/>
</dbReference>
<feature type="domain" description="PIN" evidence="1">
    <location>
        <begin position="61"/>
        <end position="195"/>
    </location>
</feature>
<dbReference type="EMBL" id="JAACJK010000109">
    <property type="protein sequence ID" value="KAF5333473.1"/>
    <property type="molecule type" value="Genomic_DNA"/>
</dbReference>
<dbReference type="PANTHER" id="PTHR16161:SF0">
    <property type="entry name" value="TRANSCRIPTIONAL PROTEIN SWT1"/>
    <property type="match status" value="1"/>
</dbReference>
<dbReference type="InterPro" id="IPR052626">
    <property type="entry name" value="SWT1_Regulator"/>
</dbReference>
<dbReference type="InterPro" id="IPR029060">
    <property type="entry name" value="PIN-like_dom_sf"/>
</dbReference>
<protein>
    <recommendedName>
        <fullName evidence="1">PIN domain-containing protein</fullName>
    </recommendedName>
</protein>
<dbReference type="Gene3D" id="3.40.50.1010">
    <property type="entry name" value="5'-nuclease"/>
    <property type="match status" value="1"/>
</dbReference>
<evidence type="ECO:0000259" key="1">
    <source>
        <dbReference type="SMART" id="SM00670"/>
    </source>
</evidence>
<accession>A0A8H5C3G9</accession>
<gene>
    <name evidence="2" type="ORF">D9611_002425</name>
</gene>
<dbReference type="Pfam" id="PF13638">
    <property type="entry name" value="PIN_4"/>
    <property type="match status" value="1"/>
</dbReference>
<dbReference type="GO" id="GO:0004540">
    <property type="term" value="F:RNA nuclease activity"/>
    <property type="evidence" value="ECO:0007669"/>
    <property type="project" value="UniProtKB-ARBA"/>
</dbReference>
<organism evidence="2 3">
    <name type="scientific">Ephemerocybe angulata</name>
    <dbReference type="NCBI Taxonomy" id="980116"/>
    <lineage>
        <taxon>Eukaryota</taxon>
        <taxon>Fungi</taxon>
        <taxon>Dikarya</taxon>
        <taxon>Basidiomycota</taxon>
        <taxon>Agaricomycotina</taxon>
        <taxon>Agaricomycetes</taxon>
        <taxon>Agaricomycetidae</taxon>
        <taxon>Agaricales</taxon>
        <taxon>Agaricineae</taxon>
        <taxon>Psathyrellaceae</taxon>
        <taxon>Ephemerocybe</taxon>
    </lineage>
</organism>
<dbReference type="SUPFAM" id="SSF88723">
    <property type="entry name" value="PIN domain-like"/>
    <property type="match status" value="1"/>
</dbReference>
<dbReference type="CDD" id="cd18727">
    <property type="entry name" value="PIN_Swt1-like"/>
    <property type="match status" value="1"/>
</dbReference>
<dbReference type="PANTHER" id="PTHR16161">
    <property type="entry name" value="TRANSCRIPTIONAL PROTEIN SWT1"/>
    <property type="match status" value="1"/>
</dbReference>
<evidence type="ECO:0000313" key="2">
    <source>
        <dbReference type="EMBL" id="KAF5333473.1"/>
    </source>
</evidence>
<reference evidence="2 3" key="1">
    <citation type="journal article" date="2020" name="ISME J.">
        <title>Uncovering the hidden diversity of litter-decomposition mechanisms in mushroom-forming fungi.</title>
        <authorList>
            <person name="Floudas D."/>
            <person name="Bentzer J."/>
            <person name="Ahren D."/>
            <person name="Johansson T."/>
            <person name="Persson P."/>
            <person name="Tunlid A."/>
        </authorList>
    </citation>
    <scope>NUCLEOTIDE SEQUENCE [LARGE SCALE GENOMIC DNA]</scope>
    <source>
        <strain evidence="2 3">CBS 175.51</strain>
    </source>
</reference>
<dbReference type="SMART" id="SM00670">
    <property type="entry name" value="PINc"/>
    <property type="match status" value="1"/>
</dbReference>
<name>A0A8H5C3G9_9AGAR</name>
<sequence>MASSASYTAFIASNFAGGQEAPPIQPPSDLPQATSLQATLTEINIIANDVDMQPPPSEWGRYIIMDTNILLGHYEALRTFVEDIEKLSAPILVVVPGIVVQELDRQKNRDKLAWPARRASGWLLEKVRAQKGVKVQATEETCKPSGNWRTRMDGELTMSEDMMNDHLIIDCAEHFQRRFGAGHTFLCSADNNLGIIANAQGLPIITPPRRGLWTSRDIAKSAYGMESPVVAVFSSSNLAQQPAQQQRRQDAKSNSTGVAGVVENPAAVKAVQVEETDSMLIDDEDADALSTEETPLNVLHDDVREFFTRLLVDLAGRVGASGIRPEDVSVHAPAYVKRDYRTWSAAEALDYLYDHCKGVKKEMRSPAPEVFLSKRYSARGARTGQEWSPADWRVGLENLNIVGAAFGEKALSESVKDLQAYLAVALQTIRR</sequence>
<dbReference type="GO" id="GO:0005634">
    <property type="term" value="C:nucleus"/>
    <property type="evidence" value="ECO:0007669"/>
    <property type="project" value="TreeGrafter"/>
</dbReference>
<keyword evidence="3" id="KW-1185">Reference proteome</keyword>